<evidence type="ECO:0000256" key="6">
    <source>
        <dbReference type="ARBA" id="ARBA00022833"/>
    </source>
</evidence>
<proteinExistence type="inferred from homology"/>
<dbReference type="FunFam" id="3.30.160.60:FF:002343">
    <property type="entry name" value="Zinc finger protein 33A"/>
    <property type="match status" value="1"/>
</dbReference>
<keyword evidence="7" id="KW-0539">Nucleus</keyword>
<dbReference type="SUPFAM" id="SSF57667">
    <property type="entry name" value="beta-beta-alpha zinc fingers"/>
    <property type="match status" value="3"/>
</dbReference>
<dbReference type="Gene3D" id="3.30.160.60">
    <property type="entry name" value="Classic Zinc Finger"/>
    <property type="match status" value="5"/>
</dbReference>
<evidence type="ECO:0000256" key="7">
    <source>
        <dbReference type="ARBA" id="ARBA00023242"/>
    </source>
</evidence>
<keyword evidence="4" id="KW-0677">Repeat</keyword>
<dbReference type="GO" id="GO:0001228">
    <property type="term" value="F:DNA-binding transcription activator activity, RNA polymerase II-specific"/>
    <property type="evidence" value="ECO:0007669"/>
    <property type="project" value="TreeGrafter"/>
</dbReference>
<reference evidence="9" key="1">
    <citation type="submission" date="2019-10" db="EMBL/GenBank/DDBJ databases">
        <title>Corvus moneduloides (New Caledonian crow) genome, bCorMon1, primary haplotype.</title>
        <authorList>
            <person name="Rutz C."/>
            <person name="Fungtammasan C."/>
            <person name="Mountcastle J."/>
            <person name="Formenti G."/>
            <person name="Chow W."/>
            <person name="Howe K."/>
            <person name="Steele M.P."/>
            <person name="Fernandes J."/>
            <person name="Gilbert M.T.P."/>
            <person name="Fedrigo O."/>
            <person name="Jarvis E.D."/>
            <person name="Gemmell N."/>
        </authorList>
    </citation>
    <scope>NUCLEOTIDE SEQUENCE [LARGE SCALE GENOMIC DNA]</scope>
</reference>
<dbReference type="Pfam" id="PF00096">
    <property type="entry name" value="zf-C2H2"/>
    <property type="match status" value="5"/>
</dbReference>
<protein>
    <submittedName>
        <fullName evidence="8">Uncharacterized protein</fullName>
    </submittedName>
</protein>
<evidence type="ECO:0000313" key="8">
    <source>
        <dbReference type="Ensembl" id="ENSCMUP00000033117.1"/>
    </source>
</evidence>
<dbReference type="GO" id="GO:0008270">
    <property type="term" value="F:zinc ion binding"/>
    <property type="evidence" value="ECO:0007669"/>
    <property type="project" value="UniProtKB-KW"/>
</dbReference>
<reference evidence="8" key="3">
    <citation type="submission" date="2025-09" db="UniProtKB">
        <authorList>
            <consortium name="Ensembl"/>
        </authorList>
    </citation>
    <scope>IDENTIFICATION</scope>
</reference>
<dbReference type="FunFam" id="3.30.160.60:FF:000295">
    <property type="entry name" value="zinc finger protein 19"/>
    <property type="match status" value="1"/>
</dbReference>
<dbReference type="PANTHER" id="PTHR24393:SF166">
    <property type="entry name" value="ZINC FINGER PROTEIN 771"/>
    <property type="match status" value="1"/>
</dbReference>
<accession>A0A8U7NVL8</accession>
<evidence type="ECO:0000256" key="1">
    <source>
        <dbReference type="ARBA" id="ARBA00004123"/>
    </source>
</evidence>
<name>A0A8U7NVL8_CORMO</name>
<keyword evidence="3" id="KW-0479">Metal-binding</keyword>
<dbReference type="AlphaFoldDB" id="A0A8U7NVL8"/>
<evidence type="ECO:0000313" key="9">
    <source>
        <dbReference type="Proteomes" id="UP000694553"/>
    </source>
</evidence>
<dbReference type="FunFam" id="3.30.160.60:FF:001270">
    <property type="entry name" value="zinc finger protein 583 isoform X1"/>
    <property type="match status" value="1"/>
</dbReference>
<keyword evidence="5" id="KW-0863">Zinc-finger</keyword>
<comment type="subcellular location">
    <subcellularLocation>
        <location evidence="1">Nucleus</location>
    </subcellularLocation>
</comment>
<dbReference type="PROSITE" id="PS00028">
    <property type="entry name" value="ZINC_FINGER_C2H2_1"/>
    <property type="match status" value="5"/>
</dbReference>
<dbReference type="InterPro" id="IPR036236">
    <property type="entry name" value="Znf_C2H2_sf"/>
</dbReference>
<organism evidence="8 9">
    <name type="scientific">Corvus moneduloides</name>
    <name type="common">New Caledonian crow</name>
    <dbReference type="NCBI Taxonomy" id="1196302"/>
    <lineage>
        <taxon>Eukaryota</taxon>
        <taxon>Metazoa</taxon>
        <taxon>Chordata</taxon>
        <taxon>Craniata</taxon>
        <taxon>Vertebrata</taxon>
        <taxon>Euteleostomi</taxon>
        <taxon>Archelosauria</taxon>
        <taxon>Archosauria</taxon>
        <taxon>Dinosauria</taxon>
        <taxon>Saurischia</taxon>
        <taxon>Theropoda</taxon>
        <taxon>Coelurosauria</taxon>
        <taxon>Aves</taxon>
        <taxon>Neognathae</taxon>
        <taxon>Neoaves</taxon>
        <taxon>Telluraves</taxon>
        <taxon>Australaves</taxon>
        <taxon>Passeriformes</taxon>
        <taxon>Corvoidea</taxon>
        <taxon>Corvidae</taxon>
        <taxon>Corvus</taxon>
    </lineage>
</organism>
<dbReference type="Proteomes" id="UP000694553">
    <property type="component" value="Unassembled WGS sequence"/>
</dbReference>
<dbReference type="InterPro" id="IPR013087">
    <property type="entry name" value="Znf_C2H2_type"/>
</dbReference>
<dbReference type="PANTHER" id="PTHR24393">
    <property type="entry name" value="ZINC FINGER PROTEIN"/>
    <property type="match status" value="1"/>
</dbReference>
<dbReference type="SMART" id="SM00355">
    <property type="entry name" value="ZnF_C2H2"/>
    <property type="match status" value="5"/>
</dbReference>
<dbReference type="Ensembl" id="ENSCMUT00000032354.1">
    <property type="protein sequence ID" value="ENSCMUP00000033117.1"/>
    <property type="gene ID" value="ENSCMUG00000019623.1"/>
</dbReference>
<reference evidence="8" key="2">
    <citation type="submission" date="2025-08" db="UniProtKB">
        <authorList>
            <consortium name="Ensembl"/>
        </authorList>
    </citation>
    <scope>IDENTIFICATION</scope>
</reference>
<comment type="similarity">
    <text evidence="2">Belongs to the krueppel C2H2-type zinc-finger protein family.</text>
</comment>
<evidence type="ECO:0000256" key="3">
    <source>
        <dbReference type="ARBA" id="ARBA00022723"/>
    </source>
</evidence>
<dbReference type="FunFam" id="3.30.160.60:FF:002004">
    <property type="entry name" value="Zinc finger protein 473"/>
    <property type="match status" value="1"/>
</dbReference>
<evidence type="ECO:0000256" key="5">
    <source>
        <dbReference type="ARBA" id="ARBA00022771"/>
    </source>
</evidence>
<evidence type="ECO:0000256" key="4">
    <source>
        <dbReference type="ARBA" id="ARBA00022737"/>
    </source>
</evidence>
<dbReference type="PROSITE" id="PS50157">
    <property type="entry name" value="ZINC_FINGER_C2H2_2"/>
    <property type="match status" value="5"/>
</dbReference>
<keyword evidence="6" id="KW-0862">Zinc</keyword>
<dbReference type="GO" id="GO:0005634">
    <property type="term" value="C:nucleus"/>
    <property type="evidence" value="ECO:0007669"/>
    <property type="project" value="UniProtKB-SubCell"/>
</dbReference>
<dbReference type="GO" id="GO:0000978">
    <property type="term" value="F:RNA polymerase II cis-regulatory region sequence-specific DNA binding"/>
    <property type="evidence" value="ECO:0007669"/>
    <property type="project" value="TreeGrafter"/>
</dbReference>
<sequence length="353" mass="38944">MAGYFRKTKELATPFVSPGCVGSQSQAFGPRGKLLSLAAFPSAGEAPGSQSPPSLPRWEPGCACCSQGSSRTPGSAAQGFVKPLFHPFPGSQGTGAACSPSSLRSAPCSRGGTIAPALLTGSRQRPCRLRAELHPRGKGPTAEKAGTGFGIAVTARVVVVLFDWLYTYRYIIVKNCYSCFPHLCLKGVTFAIPREAPAFLSRHLSFKPRQIHTGERPYVCGECGKRFRNSSGLATHQRIHTGEWPCECPKCGQSFRQSSNLTSHQKIHTGERPYECYECGKRFQTSSELLKHQRIHTDERPFRCPNCGKSFNRKCNLIRHQRIHTGERPYECLECGKSFIQSSALTRHQWSHR</sequence>
<evidence type="ECO:0000256" key="2">
    <source>
        <dbReference type="ARBA" id="ARBA00006991"/>
    </source>
</evidence>
<keyword evidence="9" id="KW-1185">Reference proteome</keyword>
<dbReference type="FunFam" id="3.30.160.60:FF:001498">
    <property type="entry name" value="Zinc finger protein 404"/>
    <property type="match status" value="1"/>
</dbReference>